<organism evidence="2 3">
    <name type="scientific">Ataeniobius toweri</name>
    <dbReference type="NCBI Taxonomy" id="208326"/>
    <lineage>
        <taxon>Eukaryota</taxon>
        <taxon>Metazoa</taxon>
        <taxon>Chordata</taxon>
        <taxon>Craniata</taxon>
        <taxon>Vertebrata</taxon>
        <taxon>Euteleostomi</taxon>
        <taxon>Actinopterygii</taxon>
        <taxon>Neopterygii</taxon>
        <taxon>Teleostei</taxon>
        <taxon>Neoteleostei</taxon>
        <taxon>Acanthomorphata</taxon>
        <taxon>Ovalentaria</taxon>
        <taxon>Atherinomorphae</taxon>
        <taxon>Cyprinodontiformes</taxon>
        <taxon>Goodeidae</taxon>
        <taxon>Ataeniobius</taxon>
    </lineage>
</organism>
<dbReference type="PANTHER" id="PTHR31626">
    <property type="entry name" value="SUSHI DOMAIN-CONTAINING PROTEIN"/>
    <property type="match status" value="1"/>
</dbReference>
<dbReference type="InterPro" id="IPR048530">
    <property type="entry name" value="FAM171_N"/>
</dbReference>
<comment type="caution">
    <text evidence="2">The sequence shown here is derived from an EMBL/GenBank/DDBJ whole genome shotgun (WGS) entry which is preliminary data.</text>
</comment>
<evidence type="ECO:0000313" key="2">
    <source>
        <dbReference type="EMBL" id="MED6250085.1"/>
    </source>
</evidence>
<dbReference type="EMBL" id="JAHUTI010054711">
    <property type="protein sequence ID" value="MED6250085.1"/>
    <property type="molecule type" value="Genomic_DNA"/>
</dbReference>
<evidence type="ECO:0000259" key="1">
    <source>
        <dbReference type="Pfam" id="PF10577"/>
    </source>
</evidence>
<dbReference type="Proteomes" id="UP001345963">
    <property type="component" value="Unassembled WGS sequence"/>
</dbReference>
<proteinExistence type="predicted"/>
<gene>
    <name evidence="2" type="ORF">ATANTOWER_024445</name>
</gene>
<dbReference type="InterPro" id="IPR018890">
    <property type="entry name" value="FAM171"/>
</dbReference>
<sequence>VTLKVHLSDASTQQPLLGATIQLFANHTSVATETSSADGNTYLRFPFCLGTPLVVTATRQGYVPNSVPWTPSKLPVFSSISLDLLPERAATLMVYEDVVEIKSSLQVVTPSFWRYTQKLVGDQNGPVFSLTDRPETTLSLFPVIIPVRYQVRLPTRRF</sequence>
<dbReference type="PANTHER" id="PTHR31626:SF1">
    <property type="entry name" value="PROTEIN FAM171A1"/>
    <property type="match status" value="1"/>
</dbReference>
<protein>
    <recommendedName>
        <fullName evidence="1">FAM171 N-terminal domain-containing protein</fullName>
    </recommendedName>
</protein>
<accession>A0ABU7BJ38</accession>
<dbReference type="Pfam" id="PF10577">
    <property type="entry name" value="FAM171A1-2-B_N"/>
    <property type="match status" value="1"/>
</dbReference>
<feature type="domain" description="FAM171 N-terminal" evidence="1">
    <location>
        <begin position="1"/>
        <end position="107"/>
    </location>
</feature>
<keyword evidence="3" id="KW-1185">Reference proteome</keyword>
<evidence type="ECO:0000313" key="3">
    <source>
        <dbReference type="Proteomes" id="UP001345963"/>
    </source>
</evidence>
<reference evidence="2 3" key="1">
    <citation type="submission" date="2021-07" db="EMBL/GenBank/DDBJ databases">
        <authorList>
            <person name="Palmer J.M."/>
        </authorList>
    </citation>
    <scope>NUCLEOTIDE SEQUENCE [LARGE SCALE GENOMIC DNA]</scope>
    <source>
        <strain evidence="2 3">AT_MEX2019</strain>
        <tissue evidence="2">Muscle</tissue>
    </source>
</reference>
<feature type="non-terminal residue" evidence="2">
    <location>
        <position position="1"/>
    </location>
</feature>
<name>A0ABU7BJ38_9TELE</name>